<accession>A0A653B9I1</accession>
<name>A0A653B9I1_ECTOL</name>
<evidence type="ECO:0000313" key="1">
    <source>
        <dbReference type="EMBL" id="VDN65060.1"/>
    </source>
</evidence>
<organism evidence="1">
    <name type="scientific">Ectopseudomonas oleovorans</name>
    <name type="common">Pseudomonas oleovorans</name>
    <dbReference type="NCBI Taxonomy" id="301"/>
    <lineage>
        <taxon>Bacteria</taxon>
        <taxon>Pseudomonadati</taxon>
        <taxon>Pseudomonadota</taxon>
        <taxon>Gammaproteobacteria</taxon>
        <taxon>Pseudomonadales</taxon>
        <taxon>Pseudomonadaceae</taxon>
        <taxon>Ectopseudomonas</taxon>
    </lineage>
</organism>
<dbReference type="EMBL" id="LR130779">
    <property type="protein sequence ID" value="VDN65060.1"/>
    <property type="molecule type" value="Genomic_DNA"/>
</dbReference>
<reference evidence="1" key="1">
    <citation type="submission" date="2018-11" db="EMBL/GenBank/DDBJ databases">
        <authorList>
            <consortium name="Genoscope - CEA"/>
            <person name="William W."/>
        </authorList>
    </citation>
    <scope>NUCLEOTIDE SEQUENCE [LARGE SCALE GENOMIC DNA]</scope>
    <source>
        <strain evidence="1">T9AD</strain>
    </source>
</reference>
<gene>
    <name evidence="1" type="ORF">POT9AD_4085</name>
</gene>
<dbReference type="AlphaFoldDB" id="A0A653B9I1"/>
<protein>
    <submittedName>
        <fullName evidence="1">Uncharacterized protein</fullName>
    </submittedName>
</protein>
<proteinExistence type="predicted"/>
<sequence>MVVARVAPGRAPEAKVELVAVVQPRVTPVEIGPVQLGIHLEVGVATLPVRASVVT</sequence>